<dbReference type="PATRIC" id="fig|1210046.3.peg.1837"/>
<gene>
    <name evidence="2" type="ORF">B277_09612</name>
</gene>
<sequence length="196" mass="20999">MRASTACWARHGDLDATSVATDREDTMRTTPSRTIQATACAIALIGLTACGGSDSEGSSTTSTSSSSADLTYDDDYAVDAARATESKRRAHDPNTKLSDDTPWATEDYIDTFNRNVTAMKEAGVVEKGTVKVNSVHLATSDPDAPRRLEPDAVPVQHFHGPLLQGRQGRHHRSEQRQQASAQGPSGERAPGQLPHT</sequence>
<dbReference type="EMBL" id="ALWX01000042">
    <property type="protein sequence ID" value="EKA60990.1"/>
    <property type="molecule type" value="Genomic_DNA"/>
</dbReference>
<dbReference type="Proteomes" id="UP000004474">
    <property type="component" value="Unassembled WGS sequence"/>
</dbReference>
<proteinExistence type="predicted"/>
<comment type="caution">
    <text evidence="2">The sequence shown here is derived from an EMBL/GenBank/DDBJ whole genome shotgun (WGS) entry which is preliminary data.</text>
</comment>
<name>K1DWN5_9MICO</name>
<evidence type="ECO:0000313" key="2">
    <source>
        <dbReference type="EMBL" id="EKA60990.1"/>
    </source>
</evidence>
<evidence type="ECO:0000313" key="3">
    <source>
        <dbReference type="Proteomes" id="UP000004474"/>
    </source>
</evidence>
<dbReference type="AlphaFoldDB" id="K1DWN5"/>
<organism evidence="2 3">
    <name type="scientific">Janibacter hoylei PVAS-1</name>
    <dbReference type="NCBI Taxonomy" id="1210046"/>
    <lineage>
        <taxon>Bacteria</taxon>
        <taxon>Bacillati</taxon>
        <taxon>Actinomycetota</taxon>
        <taxon>Actinomycetes</taxon>
        <taxon>Micrococcales</taxon>
        <taxon>Intrasporangiaceae</taxon>
        <taxon>Janibacter</taxon>
    </lineage>
</organism>
<feature type="region of interest" description="Disordered" evidence="1">
    <location>
        <begin position="137"/>
        <end position="196"/>
    </location>
</feature>
<accession>K1DWN5</accession>
<dbReference type="STRING" id="1210046.B277_09612"/>
<protein>
    <submittedName>
        <fullName evidence="2">Uncharacterized protein</fullName>
    </submittedName>
</protein>
<feature type="compositionally biased region" description="Basic and acidic residues" evidence="1">
    <location>
        <begin position="83"/>
        <end position="99"/>
    </location>
</feature>
<reference evidence="2 3" key="1">
    <citation type="journal article" date="2012" name="J. Bacteriol.">
        <title>Genome Sequence of Janibacter hoylei MTCC8307, Isolated from the Stratospheric Air.</title>
        <authorList>
            <person name="Pawar S.P."/>
            <person name="Dhotre D.P."/>
            <person name="Shetty S.A."/>
            <person name="Chowdhury S.P."/>
            <person name="Chaudhari B.L."/>
            <person name="Shouche Y.S."/>
        </authorList>
    </citation>
    <scope>NUCLEOTIDE SEQUENCE [LARGE SCALE GENOMIC DNA]</scope>
    <source>
        <strain evidence="2 3">PVAS-1</strain>
    </source>
</reference>
<feature type="region of interest" description="Disordered" evidence="1">
    <location>
        <begin position="83"/>
        <end position="102"/>
    </location>
</feature>
<evidence type="ECO:0000256" key="1">
    <source>
        <dbReference type="SAM" id="MobiDB-lite"/>
    </source>
</evidence>